<dbReference type="Proteomes" id="UP000270296">
    <property type="component" value="Unassembled WGS sequence"/>
</dbReference>
<organism evidence="4">
    <name type="scientific">Soboliphyme baturini</name>
    <dbReference type="NCBI Taxonomy" id="241478"/>
    <lineage>
        <taxon>Eukaryota</taxon>
        <taxon>Metazoa</taxon>
        <taxon>Ecdysozoa</taxon>
        <taxon>Nematoda</taxon>
        <taxon>Enoplea</taxon>
        <taxon>Dorylaimia</taxon>
        <taxon>Dioctophymatida</taxon>
        <taxon>Dioctophymatoidea</taxon>
        <taxon>Soboliphymatidae</taxon>
        <taxon>Soboliphyme</taxon>
    </lineage>
</organism>
<dbReference type="AlphaFoldDB" id="A0A183IGM1"/>
<keyword evidence="3" id="KW-1185">Reference proteome</keyword>
<evidence type="ECO:0000256" key="1">
    <source>
        <dbReference type="SAM" id="MobiDB-lite"/>
    </source>
</evidence>
<sequence length="72" mass="8229">MQKNRESPFSPERHLVEPHVVHSPSPSLPPHPHISLVQSSVTRHCLSTRVQVVRLQRLLLLLSQNQRTVALQ</sequence>
<proteinExistence type="predicted"/>
<name>A0A183IGM1_9BILA</name>
<reference evidence="2 3" key="2">
    <citation type="submission" date="2018-11" db="EMBL/GenBank/DDBJ databases">
        <authorList>
            <consortium name="Pathogen Informatics"/>
        </authorList>
    </citation>
    <scope>NUCLEOTIDE SEQUENCE [LARGE SCALE GENOMIC DNA]</scope>
</reference>
<accession>A0A183IGM1</accession>
<protein>
    <submittedName>
        <fullName evidence="4">Ovule protein</fullName>
    </submittedName>
</protein>
<dbReference type="WBParaSite" id="SBAD_0000289801-mRNA-1">
    <property type="protein sequence ID" value="SBAD_0000289801-mRNA-1"/>
    <property type="gene ID" value="SBAD_0000289801"/>
</dbReference>
<evidence type="ECO:0000313" key="4">
    <source>
        <dbReference type="WBParaSite" id="SBAD_0000289801-mRNA-1"/>
    </source>
</evidence>
<evidence type="ECO:0000313" key="2">
    <source>
        <dbReference type="EMBL" id="VDO98826.1"/>
    </source>
</evidence>
<dbReference type="EMBL" id="UZAM01007391">
    <property type="protein sequence ID" value="VDO98826.1"/>
    <property type="molecule type" value="Genomic_DNA"/>
</dbReference>
<evidence type="ECO:0000313" key="3">
    <source>
        <dbReference type="Proteomes" id="UP000270296"/>
    </source>
</evidence>
<reference evidence="4" key="1">
    <citation type="submission" date="2016-06" db="UniProtKB">
        <authorList>
            <consortium name="WormBaseParasite"/>
        </authorList>
    </citation>
    <scope>IDENTIFICATION</scope>
</reference>
<feature type="region of interest" description="Disordered" evidence="1">
    <location>
        <begin position="1"/>
        <end position="31"/>
    </location>
</feature>
<feature type="compositionally biased region" description="Basic and acidic residues" evidence="1">
    <location>
        <begin position="1"/>
        <end position="20"/>
    </location>
</feature>
<gene>
    <name evidence="2" type="ORF">SBAD_LOCUS2766</name>
</gene>